<dbReference type="Pfam" id="PF08146">
    <property type="entry name" value="BP28CT"/>
    <property type="match status" value="1"/>
</dbReference>
<keyword evidence="3 8" id="KW-0690">Ribosome biogenesis</keyword>
<dbReference type="Gene3D" id="1.25.10.10">
    <property type="entry name" value="Leucine-rich Repeat Variant"/>
    <property type="match status" value="1"/>
</dbReference>
<proteinExistence type="inferred from homology"/>
<dbReference type="InterPro" id="IPR021133">
    <property type="entry name" value="HEAT_type_2"/>
</dbReference>
<evidence type="ECO:0000313" key="12">
    <source>
        <dbReference type="WBParaSite" id="mrna-Wban_07431"/>
    </source>
</evidence>
<dbReference type="InterPro" id="IPR022125">
    <property type="entry name" value="U3snoRNP10_N"/>
</dbReference>
<dbReference type="WBParaSite" id="mrna-Wban_07431">
    <property type="protein sequence ID" value="mrna-Wban_07431"/>
    <property type="gene ID" value="Wban_07431"/>
</dbReference>
<evidence type="ECO:0000256" key="2">
    <source>
        <dbReference type="ARBA" id="ARBA00010559"/>
    </source>
</evidence>
<feature type="region of interest" description="Disordered" evidence="9">
    <location>
        <begin position="466"/>
        <end position="507"/>
    </location>
</feature>
<evidence type="ECO:0000259" key="10">
    <source>
        <dbReference type="SMART" id="SM01036"/>
    </source>
</evidence>
<dbReference type="Pfam" id="PF23243">
    <property type="entry name" value="HEAT_HEATR1"/>
    <property type="match status" value="1"/>
</dbReference>
<evidence type="ECO:0000256" key="9">
    <source>
        <dbReference type="SAM" id="MobiDB-lite"/>
    </source>
</evidence>
<name>A0AAF5PYK9_WUCBA</name>
<dbReference type="InterPro" id="IPR012954">
    <property type="entry name" value="BP28_C_dom"/>
</dbReference>
<evidence type="ECO:0000256" key="3">
    <source>
        <dbReference type="ARBA" id="ARBA00022517"/>
    </source>
</evidence>
<comment type="similarity">
    <text evidence="2 8">Belongs to the HEATR1/UTP10 family.</text>
</comment>
<dbReference type="SUPFAM" id="SSF48371">
    <property type="entry name" value="ARM repeat"/>
    <property type="match status" value="1"/>
</dbReference>
<evidence type="ECO:0000256" key="8">
    <source>
        <dbReference type="RuleBase" id="RU367065"/>
    </source>
</evidence>
<feature type="compositionally biased region" description="Low complexity" evidence="9">
    <location>
        <begin position="475"/>
        <end position="488"/>
    </location>
</feature>
<evidence type="ECO:0000256" key="6">
    <source>
        <dbReference type="ARBA" id="ARBA00023274"/>
    </source>
</evidence>
<organism evidence="11 12">
    <name type="scientific">Wuchereria bancrofti</name>
    <dbReference type="NCBI Taxonomy" id="6293"/>
    <lineage>
        <taxon>Eukaryota</taxon>
        <taxon>Metazoa</taxon>
        <taxon>Ecdysozoa</taxon>
        <taxon>Nematoda</taxon>
        <taxon>Chromadorea</taxon>
        <taxon>Rhabditida</taxon>
        <taxon>Spirurina</taxon>
        <taxon>Spiruromorpha</taxon>
        <taxon>Filarioidea</taxon>
        <taxon>Onchocercidae</taxon>
        <taxon>Wuchereria</taxon>
    </lineage>
</organism>
<accession>A0AAF5PYK9</accession>
<keyword evidence="6 8" id="KW-0687">Ribonucleoprotein</keyword>
<dbReference type="GO" id="GO:0030686">
    <property type="term" value="C:90S preribosome"/>
    <property type="evidence" value="ECO:0007669"/>
    <property type="project" value="TreeGrafter"/>
</dbReference>
<evidence type="ECO:0000313" key="11">
    <source>
        <dbReference type="Proteomes" id="UP000093561"/>
    </source>
</evidence>
<reference evidence="11" key="2">
    <citation type="journal article" date="2016" name="Mol. Ecol.">
        <title>Population genomics of the filarial nematode parasite Wuchereria bancrofti from mosquitoes.</title>
        <authorList>
            <person name="Small S.T."/>
            <person name="Reimer L.J."/>
            <person name="Tisch D.J."/>
            <person name="King C.L."/>
            <person name="Christensen B.M."/>
            <person name="Siba P.M."/>
            <person name="Kazura J.W."/>
            <person name="Serre D."/>
            <person name="Zimmerman P.A."/>
        </authorList>
    </citation>
    <scope>NUCLEOTIDE SEQUENCE</scope>
    <source>
        <strain evidence="11">pt0022</strain>
    </source>
</reference>
<dbReference type="InterPro" id="IPR011989">
    <property type="entry name" value="ARM-like"/>
</dbReference>
<comment type="function">
    <text evidence="8">Involved in nucleolar processing of pre-18S ribosomal RNA.</text>
</comment>
<dbReference type="PANTHER" id="PTHR13457:SF1">
    <property type="entry name" value="HEAT REPEAT-CONTAINING PROTEIN 1"/>
    <property type="match status" value="1"/>
</dbReference>
<keyword evidence="4 8" id="KW-0698">rRNA processing</keyword>
<evidence type="ECO:0000256" key="7">
    <source>
        <dbReference type="PROSITE-ProRule" id="PRU00103"/>
    </source>
</evidence>
<reference evidence="12" key="3">
    <citation type="submission" date="2024-02" db="UniProtKB">
        <authorList>
            <consortium name="WormBaseParasite"/>
        </authorList>
    </citation>
    <scope>IDENTIFICATION</scope>
    <source>
        <strain evidence="12">pt0022</strain>
    </source>
</reference>
<evidence type="ECO:0000256" key="1">
    <source>
        <dbReference type="ARBA" id="ARBA00004604"/>
    </source>
</evidence>
<feature type="repeat" description="HEAT" evidence="7">
    <location>
        <begin position="1579"/>
        <end position="1617"/>
    </location>
</feature>
<dbReference type="Proteomes" id="UP000093561">
    <property type="component" value="Unassembled WGS sequence"/>
</dbReference>
<comment type="subcellular location">
    <subcellularLocation>
        <location evidence="1 8">Nucleus</location>
        <location evidence="1 8">Nucleolus</location>
    </subcellularLocation>
</comment>
<dbReference type="PROSITE" id="PS50077">
    <property type="entry name" value="HEAT_REPEAT"/>
    <property type="match status" value="1"/>
</dbReference>
<dbReference type="SMART" id="SM01036">
    <property type="entry name" value="BP28CT"/>
    <property type="match status" value="1"/>
</dbReference>
<dbReference type="GO" id="GO:0045943">
    <property type="term" value="P:positive regulation of transcription by RNA polymerase I"/>
    <property type="evidence" value="ECO:0007669"/>
    <property type="project" value="TreeGrafter"/>
</dbReference>
<dbReference type="InterPro" id="IPR056473">
    <property type="entry name" value="HEAT_Utp10/HEAT1"/>
</dbReference>
<sequence>MTSLEKQLNNLRTAVSGQLGVERPHVSLLFDKKEASSLYVENALQIGRAGLAELRKVDPKIALKEEDLFDDAAVNVQRALLTKEENMVLNEKLERIIIQLSAYLHHLSAKQILEWLIFQFHVQSFNAETLFIAFLPYHNSNIFGRLLSILDLKGLEYDWVKDYAKSEAPIPMTKLVVICTSRNHSLLSLIHNHIERVRELFNAKFVETKLPHLFTFYASICVHLLAKSDMTDALVSKMLPFLARGLTADLVSLRLACLTVISQLCTNVKLVSNKLDPMIKLILLKMDNFTMKESIDTLVVIYQRQEITSFPLKLKTALKIARKDESLHISEYINSLFSVTDMRKFIGAFAHTFIPLLSECDKEEKMMELCNFCISCLDLTTLNDCMSEIILSLVLELLSEMNNAEKISDAFYKHIRALIFRFPNAFATVSTEWKVRDQIIYNMLLKACKFEQYEIEAFEVVPTEKKKRRRRRSSNKSSTGEEGSQSSSHISKPALKRKRPEEIKQEQLNSVREPPKIVFKGDPVDKLIDIIKVEDWPLAEAGLEKLTTPSYLKNRVPSEFEMFFSKMVAIVLAEGARLKTAIKKALSQLPMDSDFALSLLKPYTGSKNARRSRDICRWSCFKDEDTKKFEDRRLFVLELLLVNHSLQASAKLFHQLYEILKEVMQKTDEDSHYLEQLIINFIVSLVKNPRGYKVLADDLQLDTIVDIVRHTQNHRILRDCLQLLTCAVTVSPKKVLAHLMSVYTFMGDGVLKKDNDLTLSVIEETLNVLFSTVMNEKDQSFREQLVTISRLFTASITDIPAHRRDRILRAVARSAGTHYLWAVIAVLFERYCLNWAKKPEGRISTELYEEMSTIMVSEYDAVEQLSCTANLIKYIIKLGGDFSVYESSATTASQKEKFLLKIFDRTKYSVQKLRHYRFAILGWIARLLESDEFKTKLVAVGDNSYNRLLETAKVLLFCSIELDDFITVEASDAEKRNTQGNSGQQNANNCKYWIAVSSRADIVIEKFQNLLPSNVCGHIVADVLEQTATMPKLRDRALQFLNAKLLQDGSYICTVKVDHLNSLITKFNSWLKPNEKEFDVNLCQKAAHTLKLVARNMTPSSGFMLLSETLELTVELLTNRNMHDEAMMGSLLLLAGELMRFQRVKNSILYANALTTVCTEILFAILETQDVIGTSSNQQANLSKDGILSGRKRRIQHSMSGRYVSSTDALLICSLVCLQRILENFAQFIFKHLSPILIIISRLCCICDYIPLTDCSTQPNQPVNKFSAVQQRISYICRSLSKMELRVVLDAFDEACNTLIVEPATVGILFKIFSLLSDIKNREILLKFVVRVCDIYFHGLDIRLNNAKLGKSDAIDSAELMIIDSFLEVIDNLSENEFRTVTKSIHTRLQDAISPKAKIEMRYRSITTFRFLNRFYESYKNLSLPHFGRFFGFLPDIFSRCNSHTTDSQSLIFYDGEDSANIAAISVDHLLTVVIDFVTNCARHPAFFTSERANIVLDLLVNELENKDIPGHELRCVPHLAECFYNIIDCQNEVLMDVFNKIMMKTRSRSSKVRYRTLLVLEWLFEHMGDAVAPTLPSVLPFLSELLEDDNRKVEMQCDAVIGVLRKNFGEEITEGYA</sequence>
<dbReference type="GO" id="GO:0030515">
    <property type="term" value="F:snoRNA binding"/>
    <property type="evidence" value="ECO:0007669"/>
    <property type="project" value="TreeGrafter"/>
</dbReference>
<evidence type="ECO:0000256" key="4">
    <source>
        <dbReference type="ARBA" id="ARBA00022552"/>
    </source>
</evidence>
<dbReference type="InterPro" id="IPR040191">
    <property type="entry name" value="UTP10"/>
</dbReference>
<dbReference type="GO" id="GO:0032040">
    <property type="term" value="C:small-subunit processome"/>
    <property type="evidence" value="ECO:0007669"/>
    <property type="project" value="TreeGrafter"/>
</dbReference>
<keyword evidence="5 8" id="KW-0539">Nucleus</keyword>
<dbReference type="GO" id="GO:0034455">
    <property type="term" value="C:t-UTP complex"/>
    <property type="evidence" value="ECO:0007669"/>
    <property type="project" value="TreeGrafter"/>
</dbReference>
<dbReference type="Pfam" id="PF12397">
    <property type="entry name" value="U3snoRNP10"/>
    <property type="match status" value="1"/>
</dbReference>
<feature type="domain" description="BP28 C-terminal" evidence="10">
    <location>
        <begin position="1322"/>
        <end position="1487"/>
    </location>
</feature>
<evidence type="ECO:0000256" key="5">
    <source>
        <dbReference type="ARBA" id="ARBA00023242"/>
    </source>
</evidence>
<dbReference type="GO" id="GO:0000462">
    <property type="term" value="P:maturation of SSU-rRNA from tricistronic rRNA transcript (SSU-rRNA, 5.8S rRNA, LSU-rRNA)"/>
    <property type="evidence" value="ECO:0007669"/>
    <property type="project" value="TreeGrafter"/>
</dbReference>
<reference evidence="11" key="1">
    <citation type="submission" date="2015-03" db="EMBL/GenBank/DDBJ databases">
        <title>Wuchereria bancrofti Genome Sequencing Papua New Guinea Strain.</title>
        <authorList>
            <person name="Small S.T."/>
            <person name="Serre D."/>
            <person name="Zimmerman P.A."/>
        </authorList>
    </citation>
    <scope>NUCLEOTIDE SEQUENCE [LARGE SCALE GENOMIC DNA]</scope>
    <source>
        <strain evidence="11">pt0022</strain>
    </source>
</reference>
<dbReference type="PANTHER" id="PTHR13457">
    <property type="entry name" value="BAP28"/>
    <property type="match status" value="1"/>
</dbReference>
<protein>
    <recommendedName>
        <fullName evidence="8">HEAT repeat-containing protein 1</fullName>
    </recommendedName>
</protein>
<dbReference type="InterPro" id="IPR016024">
    <property type="entry name" value="ARM-type_fold"/>
</dbReference>